<dbReference type="NCBIfam" id="TIGR00104">
    <property type="entry name" value="tRNA_TsaA"/>
    <property type="match status" value="1"/>
</dbReference>
<dbReference type="PROSITE" id="PS51668">
    <property type="entry name" value="TSAA_2"/>
    <property type="match status" value="1"/>
</dbReference>
<dbReference type="InterPro" id="IPR036413">
    <property type="entry name" value="YaeB-like_sf"/>
</dbReference>
<reference evidence="4 5" key="1">
    <citation type="submission" date="2018-12" db="EMBL/GenBank/DDBJ databases">
        <title>The genome of Variovorax gossypii DSM 100435.</title>
        <authorList>
            <person name="Gao J."/>
            <person name="Sun J."/>
        </authorList>
    </citation>
    <scope>NUCLEOTIDE SEQUENCE [LARGE SCALE GENOMIC DNA]</scope>
    <source>
        <strain evidence="4 5">DSM 100435</strain>
    </source>
</reference>
<proteinExistence type="inferred from homology"/>
<evidence type="ECO:0000313" key="4">
    <source>
        <dbReference type="EMBL" id="RTQ33511.1"/>
    </source>
</evidence>
<dbReference type="InterPro" id="IPR023368">
    <property type="entry name" value="UPF0066_cons_site"/>
</dbReference>
<keyword evidence="4" id="KW-0489">Methyltransferase</keyword>
<dbReference type="GO" id="GO:0008168">
    <property type="term" value="F:methyltransferase activity"/>
    <property type="evidence" value="ECO:0007669"/>
    <property type="project" value="UniProtKB-KW"/>
</dbReference>
<comment type="similarity">
    <text evidence="2">Belongs to the tRNA methyltransferase O family.</text>
</comment>
<organism evidence="4 5">
    <name type="scientific">Variovorax gossypii</name>
    <dbReference type="NCBI Taxonomy" id="1679495"/>
    <lineage>
        <taxon>Bacteria</taxon>
        <taxon>Pseudomonadati</taxon>
        <taxon>Pseudomonadota</taxon>
        <taxon>Betaproteobacteria</taxon>
        <taxon>Burkholderiales</taxon>
        <taxon>Comamonadaceae</taxon>
        <taxon>Variovorax</taxon>
    </lineage>
</organism>
<dbReference type="AlphaFoldDB" id="A0A3S0GWA5"/>
<dbReference type="OrthoDB" id="9804309at2"/>
<accession>A0A3S0GWA5</accession>
<dbReference type="Gene3D" id="2.40.30.70">
    <property type="entry name" value="YaeB-like"/>
    <property type="match status" value="1"/>
</dbReference>
<keyword evidence="1" id="KW-0949">S-adenosyl-L-methionine</keyword>
<evidence type="ECO:0000313" key="5">
    <source>
        <dbReference type="Proteomes" id="UP000267418"/>
    </source>
</evidence>
<dbReference type="InterPro" id="IPR036414">
    <property type="entry name" value="YaeB_N_sf"/>
</dbReference>
<evidence type="ECO:0000256" key="2">
    <source>
        <dbReference type="ARBA" id="ARBA00033753"/>
    </source>
</evidence>
<dbReference type="Pfam" id="PF01980">
    <property type="entry name" value="TrmO_N"/>
    <property type="match status" value="1"/>
</dbReference>
<evidence type="ECO:0000259" key="3">
    <source>
        <dbReference type="PROSITE" id="PS51668"/>
    </source>
</evidence>
<dbReference type="CDD" id="cd09281">
    <property type="entry name" value="UPF0066"/>
    <property type="match status" value="1"/>
</dbReference>
<comment type="caution">
    <text evidence="4">The sequence shown here is derived from an EMBL/GenBank/DDBJ whole genome shotgun (WGS) entry which is preliminary data.</text>
</comment>
<dbReference type="PANTHER" id="PTHR12818:SF0">
    <property type="entry name" value="TRNA (ADENINE(37)-N6)-METHYLTRANSFERASE"/>
    <property type="match status" value="1"/>
</dbReference>
<feature type="domain" description="TsaA-like" evidence="3">
    <location>
        <begin position="11"/>
        <end position="144"/>
    </location>
</feature>
<protein>
    <submittedName>
        <fullName evidence="4">tRNA (N6-threonylcarbamoyladenosine(37)-N6)-methyltransferase TrmO</fullName>
    </submittedName>
</protein>
<dbReference type="InterPro" id="IPR040372">
    <property type="entry name" value="YaeB-like"/>
</dbReference>
<keyword evidence="4" id="KW-0808">Transferase</keyword>
<dbReference type="PANTHER" id="PTHR12818">
    <property type="entry name" value="TRNA (ADENINE(37)-N6)-METHYLTRANSFERASE"/>
    <property type="match status" value="1"/>
</dbReference>
<gene>
    <name evidence="4" type="primary">tsaA</name>
    <name evidence="4" type="ORF">EJP69_18585</name>
</gene>
<dbReference type="RefSeq" id="WP_126471972.1">
    <property type="nucleotide sequence ID" value="NZ_RXOE01000004.1"/>
</dbReference>
<keyword evidence="5" id="KW-1185">Reference proteome</keyword>
<dbReference type="GO" id="GO:0032259">
    <property type="term" value="P:methylation"/>
    <property type="evidence" value="ECO:0007669"/>
    <property type="project" value="UniProtKB-KW"/>
</dbReference>
<evidence type="ECO:0000256" key="1">
    <source>
        <dbReference type="ARBA" id="ARBA00022691"/>
    </source>
</evidence>
<dbReference type="EMBL" id="RXOE01000004">
    <property type="protein sequence ID" value="RTQ33511.1"/>
    <property type="molecule type" value="Genomic_DNA"/>
</dbReference>
<name>A0A3S0GWA5_9BURK</name>
<sequence length="167" mass="18450">MSSEAVADVVCRPVGLVRSRFTEATGMPIQTAGAPDETGRVEVFAEFAPGLRDIEGFDYLILVTHLHRCAHERLEVVPFLEQGNASHGVFATRAPARPNRLGLSIVRLTSVEGTTLHFSGNDMMDGTPVLDIKPYVPKFDVRETARIGWFGDRLDQLPRTRSDGRMD</sequence>
<dbReference type="PROSITE" id="PS01318">
    <property type="entry name" value="TSAA_1"/>
    <property type="match status" value="1"/>
</dbReference>
<dbReference type="SUPFAM" id="SSF118196">
    <property type="entry name" value="YaeB-like"/>
    <property type="match status" value="1"/>
</dbReference>
<dbReference type="Proteomes" id="UP000267418">
    <property type="component" value="Unassembled WGS sequence"/>
</dbReference>
<dbReference type="InterPro" id="IPR023370">
    <property type="entry name" value="TrmO-like_N"/>
</dbReference>